<dbReference type="GO" id="GO:0046872">
    <property type="term" value="F:metal ion binding"/>
    <property type="evidence" value="ECO:0007669"/>
    <property type="project" value="UniProtKB-KW"/>
</dbReference>
<keyword evidence="3" id="KW-0479">Metal-binding</keyword>
<evidence type="ECO:0000313" key="7">
    <source>
        <dbReference type="EMBL" id="PNH01770.1"/>
    </source>
</evidence>
<evidence type="ECO:0000256" key="1">
    <source>
        <dbReference type="ARBA" id="ARBA00006622"/>
    </source>
</evidence>
<dbReference type="GO" id="GO:0070483">
    <property type="term" value="P:detection of hypoxia"/>
    <property type="evidence" value="ECO:0007669"/>
    <property type="project" value="UniProtKB-ARBA"/>
</dbReference>
<keyword evidence="7" id="KW-0223">Dioxygenase</keyword>
<dbReference type="SUPFAM" id="SSF51182">
    <property type="entry name" value="RmlC-like cupins"/>
    <property type="match status" value="1"/>
</dbReference>
<keyword evidence="4" id="KW-0560">Oxidoreductase</keyword>
<dbReference type="InterPro" id="IPR012864">
    <property type="entry name" value="PCO/ADO"/>
</dbReference>
<evidence type="ECO:0000256" key="3">
    <source>
        <dbReference type="ARBA" id="ARBA00022723"/>
    </source>
</evidence>
<dbReference type="AlphaFoldDB" id="A0A2J7ZNE8"/>
<reference evidence="7 8" key="1">
    <citation type="journal article" date="2017" name="Mol. Biol. Evol.">
        <title>The 4-celled Tetrabaena socialis nuclear genome reveals the essential components for genetic control of cell number at the origin of multicellularity in the volvocine lineage.</title>
        <authorList>
            <person name="Featherston J."/>
            <person name="Arakaki Y."/>
            <person name="Hanschen E.R."/>
            <person name="Ferris P.J."/>
            <person name="Michod R.E."/>
            <person name="Olson B.J.S.C."/>
            <person name="Nozaki H."/>
            <person name="Durand P.M."/>
        </authorList>
    </citation>
    <scope>NUCLEOTIDE SEQUENCE [LARGE SCALE GENOMIC DNA]</scope>
    <source>
        <strain evidence="7 8">NIES-571</strain>
    </source>
</reference>
<dbReference type="OrthoDB" id="271433at2759"/>
<accession>A0A2J7ZNE8</accession>
<dbReference type="PANTHER" id="PTHR22966">
    <property type="entry name" value="2-AMINOETHANETHIOL DIOXYGENASE"/>
    <property type="match status" value="1"/>
</dbReference>
<keyword evidence="8" id="KW-1185">Reference proteome</keyword>
<dbReference type="Proteomes" id="UP000236333">
    <property type="component" value="Unassembled WGS sequence"/>
</dbReference>
<evidence type="ECO:0000256" key="6">
    <source>
        <dbReference type="ARBA" id="ARBA00024284"/>
    </source>
</evidence>
<dbReference type="PANTHER" id="PTHR22966:SF61">
    <property type="entry name" value="2-AMINOETHANETHIOL DIOXYGENASE"/>
    <property type="match status" value="1"/>
</dbReference>
<dbReference type="InterPro" id="IPR011051">
    <property type="entry name" value="RmlC_Cupin_sf"/>
</dbReference>
<dbReference type="InterPro" id="IPR014710">
    <property type="entry name" value="RmlC-like_jellyroll"/>
</dbReference>
<proteinExistence type="inferred from homology"/>
<comment type="caution">
    <text evidence="7">The sequence shown here is derived from an EMBL/GenBank/DDBJ whole genome shotgun (WGS) entry which is preliminary data.</text>
</comment>
<organism evidence="7 8">
    <name type="scientific">Tetrabaena socialis</name>
    <dbReference type="NCBI Taxonomy" id="47790"/>
    <lineage>
        <taxon>Eukaryota</taxon>
        <taxon>Viridiplantae</taxon>
        <taxon>Chlorophyta</taxon>
        <taxon>core chlorophytes</taxon>
        <taxon>Chlorophyceae</taxon>
        <taxon>CS clade</taxon>
        <taxon>Chlamydomonadales</taxon>
        <taxon>Tetrabaenaceae</taxon>
        <taxon>Tetrabaena</taxon>
    </lineage>
</organism>
<evidence type="ECO:0000256" key="5">
    <source>
        <dbReference type="ARBA" id="ARBA00023004"/>
    </source>
</evidence>
<comment type="similarity">
    <text evidence="1">Belongs to the cysteine dioxygenase family.</text>
</comment>
<name>A0A2J7ZNE8_9CHLO</name>
<evidence type="ECO:0000256" key="4">
    <source>
        <dbReference type="ARBA" id="ARBA00023002"/>
    </source>
</evidence>
<dbReference type="Pfam" id="PF07847">
    <property type="entry name" value="PCO_ADO"/>
    <property type="match status" value="1"/>
</dbReference>
<dbReference type="EC" id="1.13.11.20" evidence="2"/>
<evidence type="ECO:0000256" key="2">
    <source>
        <dbReference type="ARBA" id="ARBA00013133"/>
    </source>
</evidence>
<evidence type="ECO:0000313" key="8">
    <source>
        <dbReference type="Proteomes" id="UP000236333"/>
    </source>
</evidence>
<comment type="catalytic activity">
    <reaction evidence="6">
        <text>L-cysteine + O2 = 3-sulfino-L-alanine + H(+)</text>
        <dbReference type="Rhea" id="RHEA:20441"/>
        <dbReference type="ChEBI" id="CHEBI:15378"/>
        <dbReference type="ChEBI" id="CHEBI:15379"/>
        <dbReference type="ChEBI" id="CHEBI:35235"/>
        <dbReference type="ChEBI" id="CHEBI:61085"/>
        <dbReference type="EC" id="1.13.11.20"/>
    </reaction>
    <physiologicalReaction direction="left-to-right" evidence="6">
        <dbReference type="Rhea" id="RHEA:20442"/>
    </physiologicalReaction>
</comment>
<protein>
    <recommendedName>
        <fullName evidence="2">cysteine dioxygenase</fullName>
        <ecNumber evidence="2">1.13.11.20</ecNumber>
    </recommendedName>
</protein>
<dbReference type="EMBL" id="PGGS01000797">
    <property type="protein sequence ID" value="PNH01770.1"/>
    <property type="molecule type" value="Genomic_DNA"/>
</dbReference>
<dbReference type="GO" id="GO:0017172">
    <property type="term" value="F:cysteine dioxygenase activity"/>
    <property type="evidence" value="ECO:0007669"/>
    <property type="project" value="UniProtKB-EC"/>
</dbReference>
<dbReference type="Gene3D" id="2.60.120.10">
    <property type="entry name" value="Jelly Rolls"/>
    <property type="match status" value="1"/>
</dbReference>
<gene>
    <name evidence="7" type="ORF">TSOC_012308</name>
</gene>
<keyword evidence="5" id="KW-0408">Iron</keyword>
<sequence>MSTPKLASTSWPMLSLPTSANSSADSRIKYMRIYEDPSLTFGLFCFPAGATIPLHNHPGMTVFSRLLFGRLRVSAYDWAVQPAAPLTSGSAPARLKKAGTKAKAVGGGGGGAVRALLVWLWSLLVGLVMPGRCAAPAPAPRRAVHK</sequence>